<evidence type="ECO:0000256" key="3">
    <source>
        <dbReference type="ARBA" id="ARBA00023163"/>
    </source>
</evidence>
<name>D7WDI8_9CORY</name>
<evidence type="ECO:0000259" key="4">
    <source>
        <dbReference type="PROSITE" id="PS50995"/>
    </source>
</evidence>
<reference evidence="5" key="1">
    <citation type="submission" date="2010-06" db="EMBL/GenBank/DDBJ databases">
        <authorList>
            <person name="Muzny D."/>
            <person name="Qin X."/>
            <person name="Buhay C."/>
            <person name="Dugan-Rocha S."/>
            <person name="Ding Y."/>
            <person name="Chen G."/>
            <person name="Hawes A."/>
            <person name="Holder M."/>
            <person name="Jhangiani S."/>
            <person name="Johnson A."/>
            <person name="Khan Z."/>
            <person name="Li Z."/>
            <person name="Liu W."/>
            <person name="Liu X."/>
            <person name="Perez L."/>
            <person name="Shen H."/>
            <person name="Wang Q."/>
            <person name="Watt J."/>
            <person name="Xi L."/>
            <person name="Xin Y."/>
            <person name="Zhou J."/>
            <person name="Deng J."/>
            <person name="Jiang H."/>
            <person name="Liu Y."/>
            <person name="Qu J."/>
            <person name="Song X.-Z."/>
            <person name="Zhang L."/>
            <person name="Villasana D."/>
            <person name="Johnson A."/>
            <person name="Liu J."/>
            <person name="Liyanage D."/>
            <person name="Lorensuhewa L."/>
            <person name="Robinson T."/>
            <person name="Song A."/>
            <person name="Song B.-B."/>
            <person name="Dinh H."/>
            <person name="Thornton R."/>
            <person name="Coyle M."/>
            <person name="Francisco L."/>
            <person name="Jackson L."/>
            <person name="Javaid M."/>
            <person name="Korchina V."/>
            <person name="Kovar C."/>
            <person name="Mata R."/>
            <person name="Mathew T."/>
            <person name="Ngo R."/>
            <person name="Nguyen L."/>
            <person name="Nguyen N."/>
            <person name="Okwuonu G."/>
            <person name="Ongeri F."/>
            <person name="Pham C."/>
            <person name="Simmons D."/>
            <person name="Wilczek-Boney K."/>
            <person name="Hale W."/>
            <person name="Jakkamsetti A."/>
            <person name="Pham P."/>
            <person name="Ruth R."/>
            <person name="San Lucas F."/>
            <person name="Warren J."/>
            <person name="Zhang J."/>
            <person name="Zhao Z."/>
            <person name="Zhou C."/>
            <person name="Zhu D."/>
            <person name="Lee S."/>
            <person name="Bess C."/>
            <person name="Blankenburg K."/>
            <person name="Forbes L."/>
            <person name="Fu Q."/>
            <person name="Gubbala S."/>
            <person name="Hirani K."/>
            <person name="Jayaseelan J.C."/>
            <person name="Lara F."/>
            <person name="Munidasa M."/>
            <person name="Palculict T."/>
            <person name="Patil S."/>
            <person name="Pu L.-L."/>
            <person name="Saada N."/>
            <person name="Tang L."/>
            <person name="Weissenberger G."/>
            <person name="Zhu Y."/>
            <person name="Hemphill L."/>
            <person name="Shang Y."/>
            <person name="Youmans B."/>
            <person name="Ayvaz T."/>
            <person name="Ross M."/>
            <person name="Santibanez J."/>
            <person name="Aqrawi P."/>
            <person name="Gross S."/>
            <person name="Joshi V."/>
            <person name="Fowler G."/>
            <person name="Nazareth L."/>
            <person name="Reid J."/>
            <person name="Worley K."/>
            <person name="Petrosino J."/>
            <person name="Highlander S."/>
            <person name="Gibbs R."/>
        </authorList>
    </citation>
    <scope>NUCLEOTIDE SEQUENCE [LARGE SCALE GENOMIC DNA]</scope>
    <source>
        <strain evidence="5">ATCC 33030</strain>
    </source>
</reference>
<dbReference type="InterPro" id="IPR000835">
    <property type="entry name" value="HTH_MarR-typ"/>
</dbReference>
<dbReference type="InterPro" id="IPR036390">
    <property type="entry name" value="WH_DNA-bd_sf"/>
</dbReference>
<dbReference type="OrthoDB" id="8635520at2"/>
<dbReference type="EMBL" id="ACLJ02000003">
    <property type="protein sequence ID" value="EFK54219.1"/>
    <property type="molecule type" value="Genomic_DNA"/>
</dbReference>
<keyword evidence="1" id="KW-0805">Transcription regulation</keyword>
<accession>D7WDI8</accession>
<dbReference type="PROSITE" id="PS50995">
    <property type="entry name" value="HTH_MARR_2"/>
    <property type="match status" value="1"/>
</dbReference>
<dbReference type="AlphaFoldDB" id="D7WDI8"/>
<dbReference type="STRING" id="585529.HMPREF0291_11876"/>
<dbReference type="Pfam" id="PF22381">
    <property type="entry name" value="Staph_reg_Sar_Rot"/>
    <property type="match status" value="1"/>
</dbReference>
<dbReference type="Proteomes" id="UP000004208">
    <property type="component" value="Unassembled WGS sequence"/>
</dbReference>
<feature type="domain" description="HTH marR-type" evidence="4">
    <location>
        <begin position="12"/>
        <end position="148"/>
    </location>
</feature>
<dbReference type="InterPro" id="IPR039422">
    <property type="entry name" value="MarR/SlyA-like"/>
</dbReference>
<comment type="caution">
    <text evidence="5">The sequence shown here is derived from an EMBL/GenBank/DDBJ whole genome shotgun (WGS) entry which is preliminary data.</text>
</comment>
<evidence type="ECO:0000313" key="6">
    <source>
        <dbReference type="Proteomes" id="UP000004208"/>
    </source>
</evidence>
<proteinExistence type="predicted"/>
<evidence type="ECO:0000256" key="1">
    <source>
        <dbReference type="ARBA" id="ARBA00023015"/>
    </source>
</evidence>
<dbReference type="Gene3D" id="1.10.10.10">
    <property type="entry name" value="Winged helix-like DNA-binding domain superfamily/Winged helix DNA-binding domain"/>
    <property type="match status" value="1"/>
</dbReference>
<protein>
    <submittedName>
        <fullName evidence="5">Transcriptional regulator, MarR family</fullName>
    </submittedName>
</protein>
<dbReference type="GO" id="GO:0006950">
    <property type="term" value="P:response to stress"/>
    <property type="evidence" value="ECO:0007669"/>
    <property type="project" value="TreeGrafter"/>
</dbReference>
<dbReference type="InterPro" id="IPR055166">
    <property type="entry name" value="Transc_reg_Sar_Rot_HTH"/>
</dbReference>
<organism evidence="5 6">
    <name type="scientific">Corynebacterium genitalium ATCC 33030</name>
    <dbReference type="NCBI Taxonomy" id="585529"/>
    <lineage>
        <taxon>Bacteria</taxon>
        <taxon>Bacillati</taxon>
        <taxon>Actinomycetota</taxon>
        <taxon>Actinomycetes</taxon>
        <taxon>Mycobacteriales</taxon>
        <taxon>Corynebacteriaceae</taxon>
        <taxon>Corynebacterium</taxon>
    </lineage>
</organism>
<dbReference type="eggNOG" id="COG1846">
    <property type="taxonomic scope" value="Bacteria"/>
</dbReference>
<evidence type="ECO:0000313" key="5">
    <source>
        <dbReference type="EMBL" id="EFK54219.1"/>
    </source>
</evidence>
<keyword evidence="6" id="KW-1185">Reference proteome</keyword>
<dbReference type="HOGENOM" id="CLU_083287_2_2_11"/>
<gene>
    <name evidence="5" type="ORF">HMPREF0291_11876</name>
</gene>
<keyword evidence="3" id="KW-0804">Transcription</keyword>
<keyword evidence="2" id="KW-0238">DNA-binding</keyword>
<sequence>MKAEQRWLTDEEQVLWRLMLQAARKVSRVMEDTLLCSAQLSTSEYAVLVALSEAEGESLRLRDLCTELDWDRSRTSHQITRMERRELVSKEKSPGDARGVLVRLTETGRDALYRAVPDHVESVRRVVFDHLNTDDVPALERFFQGVMDVENVPGGKRQVPDGPELTSG</sequence>
<dbReference type="SMART" id="SM00347">
    <property type="entry name" value="HTH_MARR"/>
    <property type="match status" value="1"/>
</dbReference>
<dbReference type="SUPFAM" id="SSF46785">
    <property type="entry name" value="Winged helix' DNA-binding domain"/>
    <property type="match status" value="1"/>
</dbReference>
<dbReference type="InterPro" id="IPR036388">
    <property type="entry name" value="WH-like_DNA-bd_sf"/>
</dbReference>
<dbReference type="PANTHER" id="PTHR33164">
    <property type="entry name" value="TRANSCRIPTIONAL REGULATOR, MARR FAMILY"/>
    <property type="match status" value="1"/>
</dbReference>
<dbReference type="GO" id="GO:0003700">
    <property type="term" value="F:DNA-binding transcription factor activity"/>
    <property type="evidence" value="ECO:0007669"/>
    <property type="project" value="InterPro"/>
</dbReference>
<evidence type="ECO:0000256" key="2">
    <source>
        <dbReference type="ARBA" id="ARBA00023125"/>
    </source>
</evidence>
<dbReference type="PANTHER" id="PTHR33164:SF99">
    <property type="entry name" value="MARR FAMILY REGULATORY PROTEIN"/>
    <property type="match status" value="1"/>
</dbReference>
<dbReference type="RefSeq" id="WP_005290654.1">
    <property type="nucleotide sequence ID" value="NZ_CM000961.1"/>
</dbReference>